<feature type="region of interest" description="Disordered" evidence="5">
    <location>
        <begin position="117"/>
        <end position="156"/>
    </location>
</feature>
<dbReference type="CDD" id="cd12148">
    <property type="entry name" value="fungal_TF_MHR"/>
    <property type="match status" value="1"/>
</dbReference>
<dbReference type="GO" id="GO:0000435">
    <property type="term" value="P:positive regulation of transcription from RNA polymerase II promoter by galactose"/>
    <property type="evidence" value="ECO:0007669"/>
    <property type="project" value="TreeGrafter"/>
</dbReference>
<gene>
    <name evidence="8" type="ORF">FIE12Z_1208</name>
</gene>
<name>A0A395N3A4_9HYPO</name>
<accession>A0A395N3A4</accession>
<keyword evidence="2" id="KW-0238">DNA-binding</keyword>
<dbReference type="GO" id="GO:0000978">
    <property type="term" value="F:RNA polymerase II cis-regulatory region sequence-specific DNA binding"/>
    <property type="evidence" value="ECO:0007669"/>
    <property type="project" value="TreeGrafter"/>
</dbReference>
<evidence type="ECO:0000256" key="6">
    <source>
        <dbReference type="SAM" id="SignalP"/>
    </source>
</evidence>
<evidence type="ECO:0000256" key="3">
    <source>
        <dbReference type="ARBA" id="ARBA00023163"/>
    </source>
</evidence>
<evidence type="ECO:0000256" key="5">
    <source>
        <dbReference type="SAM" id="MobiDB-lite"/>
    </source>
</evidence>
<dbReference type="GO" id="GO:0000981">
    <property type="term" value="F:DNA-binding transcription factor activity, RNA polymerase II-specific"/>
    <property type="evidence" value="ECO:0007669"/>
    <property type="project" value="TreeGrafter"/>
</dbReference>
<feature type="chain" id="PRO_5017209718" evidence="6">
    <location>
        <begin position="20"/>
        <end position="722"/>
    </location>
</feature>
<feature type="signal peptide" evidence="6">
    <location>
        <begin position="1"/>
        <end position="19"/>
    </location>
</feature>
<keyword evidence="6" id="KW-0732">Signal</keyword>
<organism evidence="8 9">
    <name type="scientific">Fusarium flagelliforme</name>
    <dbReference type="NCBI Taxonomy" id="2675880"/>
    <lineage>
        <taxon>Eukaryota</taxon>
        <taxon>Fungi</taxon>
        <taxon>Dikarya</taxon>
        <taxon>Ascomycota</taxon>
        <taxon>Pezizomycotina</taxon>
        <taxon>Sordariomycetes</taxon>
        <taxon>Hypocreomycetidae</taxon>
        <taxon>Hypocreales</taxon>
        <taxon>Nectriaceae</taxon>
        <taxon>Fusarium</taxon>
        <taxon>Fusarium incarnatum-equiseti species complex</taxon>
    </lineage>
</organism>
<reference evidence="8 9" key="1">
    <citation type="journal article" date="2018" name="PLoS Pathog.">
        <title>Evolution of structural diversity of trichothecenes, a family of toxins produced by plant pathogenic and entomopathogenic fungi.</title>
        <authorList>
            <person name="Proctor R.H."/>
            <person name="McCormick S.P."/>
            <person name="Kim H.S."/>
            <person name="Cardoza R.E."/>
            <person name="Stanley A.M."/>
            <person name="Lindo L."/>
            <person name="Kelly A."/>
            <person name="Brown D.W."/>
            <person name="Lee T."/>
            <person name="Vaughan M.M."/>
            <person name="Alexander N.J."/>
            <person name="Busman M."/>
            <person name="Gutierrez S."/>
        </authorList>
    </citation>
    <scope>NUCLEOTIDE SEQUENCE [LARGE SCALE GENOMIC DNA]</scope>
    <source>
        <strain evidence="8 9">NRRL 13405</strain>
    </source>
</reference>
<keyword evidence="1" id="KW-0805">Transcription regulation</keyword>
<dbReference type="GO" id="GO:0005634">
    <property type="term" value="C:nucleus"/>
    <property type="evidence" value="ECO:0007669"/>
    <property type="project" value="TreeGrafter"/>
</dbReference>
<evidence type="ECO:0000256" key="2">
    <source>
        <dbReference type="ARBA" id="ARBA00023125"/>
    </source>
</evidence>
<keyword evidence="9" id="KW-1185">Reference proteome</keyword>
<dbReference type="Proteomes" id="UP000265631">
    <property type="component" value="Unassembled WGS sequence"/>
</dbReference>
<proteinExistence type="predicted"/>
<dbReference type="GO" id="GO:0008270">
    <property type="term" value="F:zinc ion binding"/>
    <property type="evidence" value="ECO:0007669"/>
    <property type="project" value="InterPro"/>
</dbReference>
<feature type="domain" description="Xylanolytic transcriptional activator regulatory" evidence="7">
    <location>
        <begin position="339"/>
        <end position="411"/>
    </location>
</feature>
<dbReference type="InterPro" id="IPR051127">
    <property type="entry name" value="Fungal_SecMet_Regulators"/>
</dbReference>
<keyword evidence="4" id="KW-0539">Nucleus</keyword>
<evidence type="ECO:0000259" key="7">
    <source>
        <dbReference type="SMART" id="SM00906"/>
    </source>
</evidence>
<sequence>MLTIKSLILSVLLVGAVQAQETTDDSKHNCCLHIKNASDAWWLTNPDVTEKVCEQYKDIAKFDGETCNGDSIDDADWKSKCKERLTQAEKLISSMEKAWAVHLPEISIQDAIRRIESAGQNPPPSSSPGTLSEAPETRYGPASNQPPNDPSPAEWSNAEDYEFDETQDFDNTTDGMGSLITEPGKVGYTGPQSGVAALKFLQTLHLYIPADQPTLFPLDDPDSRSTSEASAADISRYIDDYFEIYHSSYPILHEGTFRARLSGALAKPRDGSWPLLHNIVIAIGAFVGATDASDSDVPFYKKARQSLTMEILEKGSLSYVQGLVLMANYLQKRNKPNSGFVLIGIGWSMALAIGLHREFFLPSSSPFTMEIRRRAWWAIFVFVSGAQLTLGRPPASLVGVNVRPPSNLDDQDLAVDMESLPSPKDGPSTTSCLAQHARLAQIANMVQVELLAHQIPSHDRAVTLDRSIAQWHKDLPSYFDENLAFELWFEIPKRILIWRSFHLRIVLSRPILFRRIKDKESLDISIEPISTCLSVAEKCVESICGYIEREPKQPRGLAWYATYWLITATFVQATCCIYEPAHPLAPAWKRDLSRAVECLWNLGSTNSMALRARDILKRLLDQREIFLSLFETPTSSSASQNLQSTSMDIWELTTQSNAPPAPDTGGQDRNAMFFGERGMPFPFYAQTSSDAELLDATGGIMLQGSSDSTGPDSGWGTWMPGW</sequence>
<evidence type="ECO:0000313" key="9">
    <source>
        <dbReference type="Proteomes" id="UP000265631"/>
    </source>
</evidence>
<evidence type="ECO:0000256" key="1">
    <source>
        <dbReference type="ARBA" id="ARBA00023015"/>
    </source>
</evidence>
<dbReference type="EMBL" id="PXXK01000027">
    <property type="protein sequence ID" value="RFN54420.1"/>
    <property type="molecule type" value="Genomic_DNA"/>
</dbReference>
<feature type="region of interest" description="Disordered" evidence="5">
    <location>
        <begin position="702"/>
        <end position="722"/>
    </location>
</feature>
<evidence type="ECO:0000256" key="4">
    <source>
        <dbReference type="ARBA" id="ARBA00023242"/>
    </source>
</evidence>
<dbReference type="SMART" id="SM00906">
    <property type="entry name" value="Fungal_trans"/>
    <property type="match status" value="1"/>
</dbReference>
<evidence type="ECO:0000313" key="8">
    <source>
        <dbReference type="EMBL" id="RFN54420.1"/>
    </source>
</evidence>
<dbReference type="GO" id="GO:0006351">
    <property type="term" value="P:DNA-templated transcription"/>
    <property type="evidence" value="ECO:0007669"/>
    <property type="project" value="InterPro"/>
</dbReference>
<comment type="caution">
    <text evidence="8">The sequence shown here is derived from an EMBL/GenBank/DDBJ whole genome shotgun (WGS) entry which is preliminary data.</text>
</comment>
<dbReference type="AlphaFoldDB" id="A0A395N3A4"/>
<keyword evidence="3" id="KW-0804">Transcription</keyword>
<protein>
    <submittedName>
        <fullName evidence="8">Putative c6 transcription factor</fullName>
    </submittedName>
</protein>
<dbReference type="PANTHER" id="PTHR47424">
    <property type="entry name" value="REGULATORY PROTEIN GAL4"/>
    <property type="match status" value="1"/>
</dbReference>
<dbReference type="PANTHER" id="PTHR47424:SF3">
    <property type="entry name" value="REGULATORY PROTEIN GAL4"/>
    <property type="match status" value="1"/>
</dbReference>
<dbReference type="InterPro" id="IPR007219">
    <property type="entry name" value="XnlR_reg_dom"/>
</dbReference>
<dbReference type="Pfam" id="PF04082">
    <property type="entry name" value="Fungal_trans"/>
    <property type="match status" value="1"/>
</dbReference>